<evidence type="ECO:0000313" key="7">
    <source>
        <dbReference type="RefSeq" id="XP_072855544.1"/>
    </source>
</evidence>
<keyword evidence="2" id="KW-0963">Cytoplasm</keyword>
<organism evidence="6 7">
    <name type="scientific">Pogona vitticeps</name>
    <name type="common">central bearded dragon</name>
    <dbReference type="NCBI Taxonomy" id="103695"/>
    <lineage>
        <taxon>Eukaryota</taxon>
        <taxon>Metazoa</taxon>
        <taxon>Chordata</taxon>
        <taxon>Craniata</taxon>
        <taxon>Vertebrata</taxon>
        <taxon>Euteleostomi</taxon>
        <taxon>Lepidosauria</taxon>
        <taxon>Squamata</taxon>
        <taxon>Bifurcata</taxon>
        <taxon>Unidentata</taxon>
        <taxon>Episquamata</taxon>
        <taxon>Toxicofera</taxon>
        <taxon>Iguania</taxon>
        <taxon>Acrodonta</taxon>
        <taxon>Agamidae</taxon>
        <taxon>Amphibolurinae</taxon>
        <taxon>Pogona</taxon>
    </lineage>
</organism>
<dbReference type="GeneID" id="110091277"/>
<sequence>MMSWRMETYDNLSWCSYSNQSEDDEDEDREGQSRRHHLHLAKARSRSSSRSRRRSSFLVDELDMLMDQAATTLQAAWRGHLTRQRLAAENAAAATIQAAWRRFLAREYPTLQREWTPYRPPRHEHRQWTPSSATFRGEGRARRWAGMDDDQAAEVIQAHYRRYVTRRAFVETRQAAVTIQAHWRGYRVRQEMDLRTRPSGPARSPRAAGYSYRPGPSAWVGPYPRKHWRKCLVGDPEEWASVLTPGQHRPRERERRTPDRTKRCPDCGRCTNVRVLVGVGKGRTSESEMEEESEGEGRVLRSPSRRRPKPREAQDRLRQHPDRGHVSCKVHGKARYSSPWQVGTEDQPRRPGGRPGDPGLHYAAATTAHTSVRFTRERTTVRSLSSTSLQPPGPFSPGGTDWLYESFGARRVGEGQKRVFKTRKQVWQIARAATLIQSFWRGWKVRQALRLQQEAATKIQSAYRGYKTRMYLIEVGVLSEGDTE</sequence>
<feature type="compositionally biased region" description="Basic and acidic residues" evidence="5">
    <location>
        <begin position="249"/>
        <end position="266"/>
    </location>
</feature>
<feature type="compositionally biased region" description="Basic and acidic residues" evidence="5">
    <location>
        <begin position="310"/>
        <end position="325"/>
    </location>
</feature>
<reference evidence="7" key="1">
    <citation type="submission" date="2025-08" db="UniProtKB">
        <authorList>
            <consortium name="RefSeq"/>
        </authorList>
    </citation>
    <scope>IDENTIFICATION</scope>
</reference>
<dbReference type="InterPro" id="IPR051185">
    <property type="entry name" value="ASPM"/>
</dbReference>
<name>A0ABM5GD10_9SAUR</name>
<feature type="region of interest" description="Disordered" evidence="5">
    <location>
        <begin position="242"/>
        <end position="267"/>
    </location>
</feature>
<keyword evidence="4" id="KW-0112">Calmodulin-binding</keyword>
<dbReference type="InterPro" id="IPR027417">
    <property type="entry name" value="P-loop_NTPase"/>
</dbReference>
<keyword evidence="3" id="KW-0677">Repeat</keyword>
<dbReference type="Gene3D" id="1.20.5.190">
    <property type="match status" value="3"/>
</dbReference>
<evidence type="ECO:0000256" key="2">
    <source>
        <dbReference type="ARBA" id="ARBA00022490"/>
    </source>
</evidence>
<evidence type="ECO:0000256" key="5">
    <source>
        <dbReference type="SAM" id="MobiDB-lite"/>
    </source>
</evidence>
<feature type="region of interest" description="Disordered" evidence="5">
    <location>
        <begin position="281"/>
        <end position="397"/>
    </location>
</feature>
<dbReference type="RefSeq" id="XP_072855544.1">
    <property type="nucleotide sequence ID" value="XM_072999443.1"/>
</dbReference>
<dbReference type="Pfam" id="PF00612">
    <property type="entry name" value="IQ"/>
    <property type="match status" value="6"/>
</dbReference>
<evidence type="ECO:0000313" key="6">
    <source>
        <dbReference type="Proteomes" id="UP001652642"/>
    </source>
</evidence>
<dbReference type="CDD" id="cd23767">
    <property type="entry name" value="IQCD"/>
    <property type="match status" value="4"/>
</dbReference>
<dbReference type="SMART" id="SM00015">
    <property type="entry name" value="IQ"/>
    <property type="match status" value="6"/>
</dbReference>
<dbReference type="PANTHER" id="PTHR22706:SF1">
    <property type="entry name" value="ASSEMBLY FACTOR FOR SPINDLE MICROTUBULES"/>
    <property type="match status" value="1"/>
</dbReference>
<gene>
    <name evidence="7" type="primary">LOC110091277</name>
</gene>
<dbReference type="Proteomes" id="UP001652642">
    <property type="component" value="Chromosome 4"/>
</dbReference>
<evidence type="ECO:0000256" key="4">
    <source>
        <dbReference type="ARBA" id="ARBA00022860"/>
    </source>
</evidence>
<feature type="compositionally biased region" description="Basic residues" evidence="5">
    <location>
        <begin position="34"/>
        <end position="49"/>
    </location>
</feature>
<dbReference type="SUPFAM" id="SSF52540">
    <property type="entry name" value="P-loop containing nucleoside triphosphate hydrolases"/>
    <property type="match status" value="3"/>
</dbReference>
<keyword evidence="6" id="KW-1185">Reference proteome</keyword>
<accession>A0ABM5GD10</accession>
<protein>
    <submittedName>
        <fullName evidence="7">Uncharacterized protein</fullName>
    </submittedName>
</protein>
<comment type="subcellular location">
    <subcellularLocation>
        <location evidence="1">Cytoplasm</location>
    </subcellularLocation>
</comment>
<evidence type="ECO:0000256" key="1">
    <source>
        <dbReference type="ARBA" id="ARBA00004496"/>
    </source>
</evidence>
<dbReference type="PROSITE" id="PS50096">
    <property type="entry name" value="IQ"/>
    <property type="match status" value="6"/>
</dbReference>
<dbReference type="InterPro" id="IPR000048">
    <property type="entry name" value="IQ_motif_EF-hand-BS"/>
</dbReference>
<dbReference type="PANTHER" id="PTHR22706">
    <property type="entry name" value="ASSEMBLY FACTOR FOR SPINDLE MICROTUBULES"/>
    <property type="match status" value="1"/>
</dbReference>
<evidence type="ECO:0000256" key="3">
    <source>
        <dbReference type="ARBA" id="ARBA00022737"/>
    </source>
</evidence>
<proteinExistence type="predicted"/>
<feature type="region of interest" description="Disordered" evidence="5">
    <location>
        <begin position="20"/>
        <end position="49"/>
    </location>
</feature>